<dbReference type="Proteomes" id="UP000184546">
    <property type="component" value="Unassembled WGS sequence"/>
</dbReference>
<organism evidence="4 5">
    <name type="scientific">Aspergillus aculeatus (strain ATCC 16872 / CBS 172.66 / WB 5094)</name>
    <dbReference type="NCBI Taxonomy" id="690307"/>
    <lineage>
        <taxon>Eukaryota</taxon>
        <taxon>Fungi</taxon>
        <taxon>Dikarya</taxon>
        <taxon>Ascomycota</taxon>
        <taxon>Pezizomycotina</taxon>
        <taxon>Eurotiomycetes</taxon>
        <taxon>Eurotiomycetidae</taxon>
        <taxon>Eurotiales</taxon>
        <taxon>Aspergillaceae</taxon>
        <taxon>Aspergillus</taxon>
        <taxon>Aspergillus subgen. Circumdati</taxon>
    </lineage>
</organism>
<feature type="compositionally biased region" description="Acidic residues" evidence="2">
    <location>
        <begin position="402"/>
        <end position="416"/>
    </location>
</feature>
<dbReference type="OMA" id="PKWYDRI"/>
<dbReference type="InterPro" id="IPR019273">
    <property type="entry name" value="Lunapark_Znf"/>
</dbReference>
<dbReference type="GO" id="GO:1903373">
    <property type="term" value="P:positive regulation of endoplasmic reticulum tubular network organization"/>
    <property type="evidence" value="ECO:0007669"/>
    <property type="project" value="UniProtKB-UniRule"/>
</dbReference>
<keyword evidence="1" id="KW-0863">Zinc-finger</keyword>
<feature type="transmembrane region" description="Helical" evidence="1">
    <location>
        <begin position="76"/>
        <end position="95"/>
    </location>
</feature>
<accession>A0A1L9WYT4</accession>
<gene>
    <name evidence="4" type="ORF">ASPACDRAFT_77085</name>
</gene>
<evidence type="ECO:0000256" key="1">
    <source>
        <dbReference type="RuleBase" id="RU367073"/>
    </source>
</evidence>
<dbReference type="GO" id="GO:0008270">
    <property type="term" value="F:zinc ion binding"/>
    <property type="evidence" value="ECO:0007669"/>
    <property type="project" value="UniProtKB-KW"/>
</dbReference>
<comment type="similarity">
    <text evidence="1">Belongs to the lunapark family.</text>
</comment>
<keyword evidence="5" id="KW-1185">Reference proteome</keyword>
<dbReference type="OrthoDB" id="1725934at2759"/>
<proteinExistence type="inferred from homology"/>
<keyword evidence="1" id="KW-0472">Membrane</keyword>
<dbReference type="PANTHER" id="PTHR22166">
    <property type="entry name" value="ENDOPLASMIC RETICULUM JUNCTION FORMATION PROTEIN LUNAPARK"/>
    <property type="match status" value="1"/>
</dbReference>
<dbReference type="GeneID" id="30978685"/>
<keyword evidence="1" id="KW-0256">Endoplasmic reticulum</keyword>
<keyword evidence="1" id="KW-1133">Transmembrane helix</keyword>
<dbReference type="GO" id="GO:0098826">
    <property type="term" value="C:endoplasmic reticulum tubular network membrane"/>
    <property type="evidence" value="ECO:0007669"/>
    <property type="project" value="UniProtKB-UniRule"/>
</dbReference>
<comment type="function">
    <text evidence="1">Plays a role in determining ER morphology.</text>
</comment>
<feature type="region of interest" description="Disordered" evidence="2">
    <location>
        <begin position="366"/>
        <end position="436"/>
    </location>
</feature>
<feature type="compositionally biased region" description="Basic and acidic residues" evidence="2">
    <location>
        <begin position="151"/>
        <end position="160"/>
    </location>
</feature>
<reference evidence="5" key="1">
    <citation type="journal article" date="2017" name="Genome Biol.">
        <title>Comparative genomics reveals high biological diversity and specific adaptations in the industrially and medically important fungal genus Aspergillus.</title>
        <authorList>
            <person name="de Vries R.P."/>
            <person name="Riley R."/>
            <person name="Wiebenga A."/>
            <person name="Aguilar-Osorio G."/>
            <person name="Amillis S."/>
            <person name="Uchima C.A."/>
            <person name="Anderluh G."/>
            <person name="Asadollahi M."/>
            <person name="Askin M."/>
            <person name="Barry K."/>
            <person name="Battaglia E."/>
            <person name="Bayram O."/>
            <person name="Benocci T."/>
            <person name="Braus-Stromeyer S.A."/>
            <person name="Caldana C."/>
            <person name="Canovas D."/>
            <person name="Cerqueira G.C."/>
            <person name="Chen F."/>
            <person name="Chen W."/>
            <person name="Choi C."/>
            <person name="Clum A."/>
            <person name="Dos Santos R.A."/>
            <person name="Damasio A.R."/>
            <person name="Diallinas G."/>
            <person name="Emri T."/>
            <person name="Fekete E."/>
            <person name="Flipphi M."/>
            <person name="Freyberg S."/>
            <person name="Gallo A."/>
            <person name="Gournas C."/>
            <person name="Habgood R."/>
            <person name="Hainaut M."/>
            <person name="Harispe M.L."/>
            <person name="Henrissat B."/>
            <person name="Hilden K.S."/>
            <person name="Hope R."/>
            <person name="Hossain A."/>
            <person name="Karabika E."/>
            <person name="Karaffa L."/>
            <person name="Karanyi Z."/>
            <person name="Krasevec N."/>
            <person name="Kuo A."/>
            <person name="Kusch H."/>
            <person name="LaButti K."/>
            <person name="Lagendijk E.L."/>
            <person name="Lapidus A."/>
            <person name="Levasseur A."/>
            <person name="Lindquist E."/>
            <person name="Lipzen A."/>
            <person name="Logrieco A.F."/>
            <person name="MacCabe A."/>
            <person name="Maekelae M.R."/>
            <person name="Malavazi I."/>
            <person name="Melin P."/>
            <person name="Meyer V."/>
            <person name="Mielnichuk N."/>
            <person name="Miskei M."/>
            <person name="Molnar A.P."/>
            <person name="Mule G."/>
            <person name="Ngan C.Y."/>
            <person name="Orejas M."/>
            <person name="Orosz E."/>
            <person name="Ouedraogo J.P."/>
            <person name="Overkamp K.M."/>
            <person name="Park H.-S."/>
            <person name="Perrone G."/>
            <person name="Piumi F."/>
            <person name="Punt P.J."/>
            <person name="Ram A.F."/>
            <person name="Ramon A."/>
            <person name="Rauscher S."/>
            <person name="Record E."/>
            <person name="Riano-Pachon D.M."/>
            <person name="Robert V."/>
            <person name="Roehrig J."/>
            <person name="Ruller R."/>
            <person name="Salamov A."/>
            <person name="Salih N.S."/>
            <person name="Samson R.A."/>
            <person name="Sandor E."/>
            <person name="Sanguinetti M."/>
            <person name="Schuetze T."/>
            <person name="Sepcic K."/>
            <person name="Shelest E."/>
            <person name="Sherlock G."/>
            <person name="Sophianopoulou V."/>
            <person name="Squina F.M."/>
            <person name="Sun H."/>
            <person name="Susca A."/>
            <person name="Todd R.B."/>
            <person name="Tsang A."/>
            <person name="Unkles S.E."/>
            <person name="van de Wiele N."/>
            <person name="van Rossen-Uffink D."/>
            <person name="Oliveira J.V."/>
            <person name="Vesth T.C."/>
            <person name="Visser J."/>
            <person name="Yu J.-H."/>
            <person name="Zhou M."/>
            <person name="Andersen M.R."/>
            <person name="Archer D.B."/>
            <person name="Baker S.E."/>
            <person name="Benoit I."/>
            <person name="Brakhage A.A."/>
            <person name="Braus G.H."/>
            <person name="Fischer R."/>
            <person name="Frisvad J.C."/>
            <person name="Goldman G.H."/>
            <person name="Houbraken J."/>
            <person name="Oakley B."/>
            <person name="Pocsi I."/>
            <person name="Scazzocchio C."/>
            <person name="Seiboth B."/>
            <person name="vanKuyk P.A."/>
            <person name="Wortman J."/>
            <person name="Dyer P.S."/>
            <person name="Grigoriev I.V."/>
        </authorList>
    </citation>
    <scope>NUCLEOTIDE SEQUENCE [LARGE SCALE GENOMIC DNA]</scope>
    <source>
        <strain evidence="5">ATCC 16872 / CBS 172.66 / WB 5094</strain>
    </source>
</reference>
<feature type="region of interest" description="Disordered" evidence="2">
    <location>
        <begin position="138"/>
        <end position="263"/>
    </location>
</feature>
<comment type="subcellular location">
    <subcellularLocation>
        <location evidence="1">Endoplasmic reticulum membrane</location>
        <topology evidence="1">Multi-pass membrane protein</topology>
    </subcellularLocation>
</comment>
<dbReference type="RefSeq" id="XP_020057618.1">
    <property type="nucleotide sequence ID" value="XM_020204871.1"/>
</dbReference>
<sequence>MVRLWPFKAEDDSPASFEKALSALSEKITRTTNRLDLHRQHARRFKALWTLYTTFAYLLYSIILALVLGWQNWGMAEYAAIVGGPILIYTVRTGATRYYDYRITKTQAHLDSLQKQRDATIEKLKEATRYNSTQQLLEKYGGGALKRTKSRTGDERRKSDASAAAGKKRNQQQQQQPFVQRTGLPPPPTANIRRTPQHQQQQQPQPPTPGGGQPQHLPPSPFMIPGHEQRQQQQGPRSGPGSNLPSPPAFDEPGFAPNAFSSTPPQYIESSHWYDRLLDVLLGEDETQPKNRMVLICANCRLVNGQAPPGVKSLEELGRWRCGSCGAWNGEESEAKKVLAGIRNEPALTAAAAAAAAAAENTDVEVQSSVSERSDDGVIVAASDDEHVDSGSDGVEGAENQLLEDEAEDEEEEEVKQEEPVPKTTRGRGKAGKRKG</sequence>
<dbReference type="EMBL" id="KV878974">
    <property type="protein sequence ID" value="OJK01279.1"/>
    <property type="molecule type" value="Genomic_DNA"/>
</dbReference>
<dbReference type="GO" id="GO:0071788">
    <property type="term" value="P:endoplasmic reticulum tubular network maintenance"/>
    <property type="evidence" value="ECO:0007669"/>
    <property type="project" value="UniProtKB-UniRule"/>
</dbReference>
<dbReference type="AlphaFoldDB" id="A0A1L9WYT4"/>
<evidence type="ECO:0000256" key="2">
    <source>
        <dbReference type="SAM" id="MobiDB-lite"/>
    </source>
</evidence>
<dbReference type="InterPro" id="IPR040115">
    <property type="entry name" value="Lnp"/>
</dbReference>
<keyword evidence="1" id="KW-0812">Transmembrane</keyword>
<name>A0A1L9WYT4_ASPA1</name>
<evidence type="ECO:0000259" key="3">
    <source>
        <dbReference type="Pfam" id="PF10058"/>
    </source>
</evidence>
<dbReference type="STRING" id="690307.A0A1L9WYT4"/>
<keyword evidence="1" id="KW-0479">Metal-binding</keyword>
<evidence type="ECO:0000313" key="4">
    <source>
        <dbReference type="EMBL" id="OJK01279.1"/>
    </source>
</evidence>
<keyword evidence="1" id="KW-0862">Zinc</keyword>
<dbReference type="PANTHER" id="PTHR22166:SF12">
    <property type="entry name" value="ENDOPLASMIC RETICULUM JUNCTION FORMATION PROTEIN LUNAPARK"/>
    <property type="match status" value="1"/>
</dbReference>
<feature type="transmembrane region" description="Helical" evidence="1">
    <location>
        <begin position="47"/>
        <end position="70"/>
    </location>
</feature>
<dbReference type="VEuPathDB" id="FungiDB:ASPACDRAFT_77085"/>
<evidence type="ECO:0000313" key="5">
    <source>
        <dbReference type="Proteomes" id="UP000184546"/>
    </source>
</evidence>
<protein>
    <recommendedName>
        <fullName evidence="1">Endoplasmic reticulum junction formation protein lunapark</fullName>
    </recommendedName>
</protein>
<feature type="compositionally biased region" description="Basic residues" evidence="2">
    <location>
        <begin position="425"/>
        <end position="436"/>
    </location>
</feature>
<feature type="domain" description="Lunapark zinc ribbon" evidence="3">
    <location>
        <begin position="273"/>
        <end position="329"/>
    </location>
</feature>
<comment type="domain">
    <text evidence="1">The C4-type zinc finger motif is necessary both for its ER three-way tubular junction localization and formation.</text>
</comment>
<dbReference type="Pfam" id="PF10058">
    <property type="entry name" value="Zn_ribbon_10"/>
    <property type="match status" value="1"/>
</dbReference>
<feature type="compositionally biased region" description="Low complexity" evidence="2">
    <location>
        <begin position="231"/>
        <end position="242"/>
    </location>
</feature>